<keyword evidence="1" id="KW-1133">Transmembrane helix</keyword>
<evidence type="ECO:0000256" key="1">
    <source>
        <dbReference type="SAM" id="Phobius"/>
    </source>
</evidence>
<gene>
    <name evidence="2" type="ORF">G8W61_004603</name>
</gene>
<proteinExistence type="predicted"/>
<organism evidence="2">
    <name type="scientific">Salmonella enterica</name>
    <name type="common">Salmonella choleraesuis</name>
    <dbReference type="NCBI Taxonomy" id="28901"/>
    <lineage>
        <taxon>Bacteria</taxon>
        <taxon>Pseudomonadati</taxon>
        <taxon>Pseudomonadota</taxon>
        <taxon>Gammaproteobacteria</taxon>
        <taxon>Enterobacterales</taxon>
        <taxon>Enterobacteriaceae</taxon>
        <taxon>Salmonella</taxon>
    </lineage>
</organism>
<keyword evidence="1" id="KW-0812">Transmembrane</keyword>
<evidence type="ECO:0000313" key="2">
    <source>
        <dbReference type="EMBL" id="HAG2284228.1"/>
    </source>
</evidence>
<reference evidence="2" key="1">
    <citation type="journal article" date="2018" name="Genome Biol.">
        <title>SKESA: strategic k-mer extension for scrupulous assemblies.</title>
        <authorList>
            <person name="Souvorov A."/>
            <person name="Agarwala R."/>
            <person name="Lipman D.J."/>
        </authorList>
    </citation>
    <scope>NUCLEOTIDE SEQUENCE</scope>
    <source>
        <strain evidence="2">MA.CK_94/00001630</strain>
    </source>
</reference>
<sequence length="186" mass="20796">MNTMREPFLVSIHLLAALCTILSMIVVYNAFDTHRGGEFALYAILFTGILWLIVSYFLIGGKRKINRIAYSVFGNNATVISHYAPGSGRYIGIDTTTGNILLIALNKSGQKVFGFDFNDWAGYEQKDCALTLKFNNLDTPSFYVNSNAKIIPFIHKLDFLLSSAYSPSRSNDKRFSQIVAERMQAA</sequence>
<name>A0A759YP63_SALER</name>
<accession>A0A759YP63</accession>
<comment type="caution">
    <text evidence="2">The sequence shown here is derived from an EMBL/GenBank/DDBJ whole genome shotgun (WGS) entry which is preliminary data.</text>
</comment>
<dbReference type="AlphaFoldDB" id="A0A759YP63"/>
<keyword evidence="1" id="KW-0472">Membrane</keyword>
<dbReference type="EMBL" id="DAAXRP010000020">
    <property type="protein sequence ID" value="HAG2284228.1"/>
    <property type="molecule type" value="Genomic_DNA"/>
</dbReference>
<reference evidence="2" key="2">
    <citation type="submission" date="2020-02" db="EMBL/GenBank/DDBJ databases">
        <authorList>
            <consortium name="NCBI Pathogen Detection Project"/>
        </authorList>
    </citation>
    <scope>NUCLEOTIDE SEQUENCE</scope>
    <source>
        <strain evidence="2">MA.CK_94/00001630</strain>
    </source>
</reference>
<protein>
    <submittedName>
        <fullName evidence="2">Uncharacterized protein</fullName>
    </submittedName>
</protein>
<feature type="transmembrane region" description="Helical" evidence="1">
    <location>
        <begin position="39"/>
        <end position="59"/>
    </location>
</feature>